<comment type="subcellular location">
    <subcellularLocation>
        <location evidence="7">Cytoplasm</location>
    </subcellularLocation>
</comment>
<gene>
    <name evidence="7" type="primary">proA</name>
    <name evidence="9" type="ORF">SAMN02745126_02321</name>
</gene>
<dbReference type="PROSITE" id="PS01223">
    <property type="entry name" value="PROA"/>
    <property type="match status" value="1"/>
</dbReference>
<dbReference type="InterPro" id="IPR000965">
    <property type="entry name" value="GPR_dom"/>
</dbReference>
<keyword evidence="5 7" id="KW-0560">Oxidoreductase</keyword>
<keyword evidence="2 7" id="KW-0028">Amino-acid biosynthesis</keyword>
<evidence type="ECO:0000313" key="10">
    <source>
        <dbReference type="Proteomes" id="UP000190092"/>
    </source>
</evidence>
<dbReference type="Proteomes" id="UP000190092">
    <property type="component" value="Unassembled WGS sequence"/>
</dbReference>
<sequence length="444" mass="48039">MRWSTATTLWLNDYNGAAMNIQTKPAEDAAAIVAELGRRAKLASAALRNATTEAKNRALSEAARLIRSEKTAILTANARDIEAAKAAGMTTALQDRLLLNEARIESMAKGLDDIVALPDPVGAEIERWQRPNGLVISRVRVPIGVIGVIYEARPNVTADAGALCIKSGNVVVLRGGSDSFHSSRSIVDLLRRALKGAGLPEDCVQLVPTTDRAAVGELLKAMDWLDLIVPRGGRSLIDRVTQESRVPVLRHYDGICHVYVDHDANIDMAREIVANAKMRRVSVCGAAETLLVDRAALDTHLMPMLTKLHELGCEVRGDAEVRQRDPQAVAATEKDWRTEYLEPVISVATVEGVEGAIRHIATYGSQHTESIVTDNEATAERFLKEVDSAIVMHNASTQFADGGEFGLGAEIGISTNRMHARGPVGLVELTTYKNIVRGKGTLRP</sequence>
<comment type="function">
    <text evidence="7">Catalyzes the NADPH-dependent reduction of L-glutamate 5-phosphate into L-glutamate 5-semialdehyde and phosphate. The product spontaneously undergoes cyclization to form 1-pyrroline-5-carboxylate.</text>
</comment>
<keyword evidence="3 7" id="KW-0641">Proline biosynthesis</keyword>
<evidence type="ECO:0000256" key="3">
    <source>
        <dbReference type="ARBA" id="ARBA00022650"/>
    </source>
</evidence>
<dbReference type="EMBL" id="FUWJ01000002">
    <property type="protein sequence ID" value="SJZ79508.1"/>
    <property type="molecule type" value="Genomic_DNA"/>
</dbReference>
<dbReference type="Gene3D" id="3.40.309.10">
    <property type="entry name" value="Aldehyde Dehydrogenase, Chain A, domain 2"/>
    <property type="match status" value="1"/>
</dbReference>
<dbReference type="GO" id="GO:0005737">
    <property type="term" value="C:cytoplasm"/>
    <property type="evidence" value="ECO:0007669"/>
    <property type="project" value="UniProtKB-SubCell"/>
</dbReference>
<dbReference type="InterPro" id="IPR016163">
    <property type="entry name" value="Ald_DH_C"/>
</dbReference>
<comment type="similarity">
    <text evidence="7">Belongs to the gamma-glutamyl phosphate reductase family.</text>
</comment>
<feature type="domain" description="Aldehyde dehydrogenase" evidence="8">
    <location>
        <begin position="25"/>
        <end position="311"/>
    </location>
</feature>
<dbReference type="Pfam" id="PF00171">
    <property type="entry name" value="Aldedh"/>
    <property type="match status" value="1"/>
</dbReference>
<dbReference type="GO" id="GO:0055129">
    <property type="term" value="P:L-proline biosynthetic process"/>
    <property type="evidence" value="ECO:0007669"/>
    <property type="project" value="UniProtKB-UniRule"/>
</dbReference>
<dbReference type="SUPFAM" id="SSF53720">
    <property type="entry name" value="ALDH-like"/>
    <property type="match status" value="1"/>
</dbReference>
<dbReference type="InterPro" id="IPR020593">
    <property type="entry name" value="G-glutamylP_reductase_CS"/>
</dbReference>
<evidence type="ECO:0000259" key="8">
    <source>
        <dbReference type="Pfam" id="PF00171"/>
    </source>
</evidence>
<comment type="catalytic activity">
    <reaction evidence="6 7">
        <text>L-glutamate 5-semialdehyde + phosphate + NADP(+) = L-glutamyl 5-phosphate + NADPH + H(+)</text>
        <dbReference type="Rhea" id="RHEA:19541"/>
        <dbReference type="ChEBI" id="CHEBI:15378"/>
        <dbReference type="ChEBI" id="CHEBI:43474"/>
        <dbReference type="ChEBI" id="CHEBI:57783"/>
        <dbReference type="ChEBI" id="CHEBI:58066"/>
        <dbReference type="ChEBI" id="CHEBI:58274"/>
        <dbReference type="ChEBI" id="CHEBI:58349"/>
        <dbReference type="EC" id="1.2.1.41"/>
    </reaction>
</comment>
<dbReference type="HAMAP" id="MF_00412">
    <property type="entry name" value="ProA"/>
    <property type="match status" value="1"/>
</dbReference>
<reference evidence="10" key="1">
    <citation type="submission" date="2017-02" db="EMBL/GenBank/DDBJ databases">
        <authorList>
            <person name="Varghese N."/>
            <person name="Submissions S."/>
        </authorList>
    </citation>
    <scope>NUCLEOTIDE SEQUENCE [LARGE SCALE GENOMIC DNA]</scope>
    <source>
        <strain evidence="10">ATCC 27094</strain>
    </source>
</reference>
<comment type="pathway">
    <text evidence="1 7">Amino-acid biosynthesis; L-proline biosynthesis; L-glutamate 5-semialdehyde from L-glutamate: step 2/2.</text>
</comment>
<evidence type="ECO:0000256" key="2">
    <source>
        <dbReference type="ARBA" id="ARBA00022605"/>
    </source>
</evidence>
<dbReference type="UniPathway" id="UPA00098">
    <property type="reaction ID" value="UER00360"/>
</dbReference>
<dbReference type="InterPro" id="IPR015590">
    <property type="entry name" value="Aldehyde_DH_dom"/>
</dbReference>
<dbReference type="PIRSF" id="PIRSF000151">
    <property type="entry name" value="GPR"/>
    <property type="match status" value="1"/>
</dbReference>
<dbReference type="InterPro" id="IPR016161">
    <property type="entry name" value="Ald_DH/histidinol_DH"/>
</dbReference>
<evidence type="ECO:0000256" key="4">
    <source>
        <dbReference type="ARBA" id="ARBA00022857"/>
    </source>
</evidence>
<evidence type="ECO:0000256" key="1">
    <source>
        <dbReference type="ARBA" id="ARBA00004985"/>
    </source>
</evidence>
<dbReference type="Gene3D" id="3.40.605.10">
    <property type="entry name" value="Aldehyde Dehydrogenase, Chain A, domain 1"/>
    <property type="match status" value="1"/>
</dbReference>
<dbReference type="PANTHER" id="PTHR11063">
    <property type="entry name" value="GLUTAMATE SEMIALDEHYDE DEHYDROGENASE"/>
    <property type="match status" value="1"/>
</dbReference>
<dbReference type="NCBIfam" id="TIGR00407">
    <property type="entry name" value="proA"/>
    <property type="match status" value="1"/>
</dbReference>
<dbReference type="AlphaFoldDB" id="A0A1T4NL47"/>
<evidence type="ECO:0000256" key="6">
    <source>
        <dbReference type="ARBA" id="ARBA00049024"/>
    </source>
</evidence>
<protein>
    <recommendedName>
        <fullName evidence="7">Gamma-glutamyl phosphate reductase</fullName>
        <shortName evidence="7">GPR</shortName>
        <ecNumber evidence="7">1.2.1.41</ecNumber>
    </recommendedName>
    <alternativeName>
        <fullName evidence="7">Glutamate-5-semialdehyde dehydrogenase</fullName>
    </alternativeName>
    <alternativeName>
        <fullName evidence="7">Glutamyl-gamma-semialdehyde dehydrogenase</fullName>
        <shortName evidence="7">GSA dehydrogenase</shortName>
    </alternativeName>
</protein>
<dbReference type="InterPro" id="IPR016162">
    <property type="entry name" value="Ald_DH_N"/>
</dbReference>
<proteinExistence type="inferred from homology"/>
<dbReference type="FunFam" id="3.40.309.10:FF:000006">
    <property type="entry name" value="Gamma-glutamyl phosphate reductase"/>
    <property type="match status" value="1"/>
</dbReference>
<accession>A0A1T4NL47</accession>
<name>A0A1T4NL47_9HYPH</name>
<keyword evidence="7" id="KW-0963">Cytoplasm</keyword>
<dbReference type="CDD" id="cd07079">
    <property type="entry name" value="ALDH_F18-19_ProA-GPR"/>
    <property type="match status" value="1"/>
</dbReference>
<evidence type="ECO:0000256" key="5">
    <source>
        <dbReference type="ARBA" id="ARBA00023002"/>
    </source>
</evidence>
<dbReference type="PANTHER" id="PTHR11063:SF8">
    <property type="entry name" value="DELTA-1-PYRROLINE-5-CARBOXYLATE SYNTHASE"/>
    <property type="match status" value="1"/>
</dbReference>
<dbReference type="NCBIfam" id="NF001221">
    <property type="entry name" value="PRK00197.1"/>
    <property type="match status" value="1"/>
</dbReference>
<evidence type="ECO:0000256" key="7">
    <source>
        <dbReference type="HAMAP-Rule" id="MF_00412"/>
    </source>
</evidence>
<dbReference type="GO" id="GO:0050661">
    <property type="term" value="F:NADP binding"/>
    <property type="evidence" value="ECO:0007669"/>
    <property type="project" value="InterPro"/>
</dbReference>
<evidence type="ECO:0000313" key="9">
    <source>
        <dbReference type="EMBL" id="SJZ79508.1"/>
    </source>
</evidence>
<dbReference type="EC" id="1.2.1.41" evidence="7"/>
<organism evidence="9 10">
    <name type="scientific">Enhydrobacter aerosaccus</name>
    <dbReference type="NCBI Taxonomy" id="225324"/>
    <lineage>
        <taxon>Bacteria</taxon>
        <taxon>Pseudomonadati</taxon>
        <taxon>Pseudomonadota</taxon>
        <taxon>Alphaproteobacteria</taxon>
        <taxon>Hyphomicrobiales</taxon>
        <taxon>Enhydrobacter</taxon>
    </lineage>
</organism>
<keyword evidence="4 7" id="KW-0521">NADP</keyword>
<dbReference type="GO" id="GO:0004350">
    <property type="term" value="F:glutamate-5-semialdehyde dehydrogenase activity"/>
    <property type="evidence" value="ECO:0007669"/>
    <property type="project" value="UniProtKB-UniRule"/>
</dbReference>
<keyword evidence="10" id="KW-1185">Reference proteome</keyword>
<dbReference type="OrthoDB" id="9809970at2"/>
<dbReference type="STRING" id="225324.SAMN02745126_02321"/>
<dbReference type="InterPro" id="IPR012134">
    <property type="entry name" value="Glu-5-SA_DH"/>
</dbReference>